<name>A0AAV7NEK4_PLEWA</name>
<gene>
    <name evidence="1" type="ORF">NDU88_001846</name>
</gene>
<evidence type="ECO:0000313" key="1">
    <source>
        <dbReference type="EMBL" id="KAJ1113604.1"/>
    </source>
</evidence>
<organism evidence="1 2">
    <name type="scientific">Pleurodeles waltl</name>
    <name type="common">Iberian ribbed newt</name>
    <dbReference type="NCBI Taxonomy" id="8319"/>
    <lineage>
        <taxon>Eukaryota</taxon>
        <taxon>Metazoa</taxon>
        <taxon>Chordata</taxon>
        <taxon>Craniata</taxon>
        <taxon>Vertebrata</taxon>
        <taxon>Euteleostomi</taxon>
        <taxon>Amphibia</taxon>
        <taxon>Batrachia</taxon>
        <taxon>Caudata</taxon>
        <taxon>Salamandroidea</taxon>
        <taxon>Salamandridae</taxon>
        <taxon>Pleurodelinae</taxon>
        <taxon>Pleurodeles</taxon>
    </lineage>
</organism>
<dbReference type="AlphaFoldDB" id="A0AAV7NEK4"/>
<evidence type="ECO:0000313" key="2">
    <source>
        <dbReference type="Proteomes" id="UP001066276"/>
    </source>
</evidence>
<dbReference type="Proteomes" id="UP001066276">
    <property type="component" value="Chromosome 8"/>
</dbReference>
<accession>A0AAV7NEK4</accession>
<protein>
    <submittedName>
        <fullName evidence="1">Uncharacterized protein</fullName>
    </submittedName>
</protein>
<sequence>MGVVGGSEEDPGLRDTGAVMVSLTAAGQLKTINAAMVLFRVLKKLDQLLQVKELLNWQRRESLSPRAEGAHPCFAADVCSE</sequence>
<comment type="caution">
    <text evidence="1">The sequence shown here is derived from an EMBL/GenBank/DDBJ whole genome shotgun (WGS) entry which is preliminary data.</text>
</comment>
<proteinExistence type="predicted"/>
<reference evidence="1" key="1">
    <citation type="journal article" date="2022" name="bioRxiv">
        <title>Sequencing and chromosome-scale assembly of the giantPleurodeles waltlgenome.</title>
        <authorList>
            <person name="Brown T."/>
            <person name="Elewa A."/>
            <person name="Iarovenko S."/>
            <person name="Subramanian E."/>
            <person name="Araus A.J."/>
            <person name="Petzold A."/>
            <person name="Susuki M."/>
            <person name="Suzuki K.-i.T."/>
            <person name="Hayashi T."/>
            <person name="Toyoda A."/>
            <person name="Oliveira C."/>
            <person name="Osipova E."/>
            <person name="Leigh N.D."/>
            <person name="Simon A."/>
            <person name="Yun M.H."/>
        </authorList>
    </citation>
    <scope>NUCLEOTIDE SEQUENCE</scope>
    <source>
        <strain evidence="1">20211129_DDA</strain>
        <tissue evidence="1">Liver</tissue>
    </source>
</reference>
<dbReference type="EMBL" id="JANPWB010000012">
    <property type="protein sequence ID" value="KAJ1113604.1"/>
    <property type="molecule type" value="Genomic_DNA"/>
</dbReference>
<keyword evidence="2" id="KW-1185">Reference proteome</keyword>